<evidence type="ECO:0000313" key="2">
    <source>
        <dbReference type="EMBL" id="BAD28340.1"/>
    </source>
</evidence>
<organism evidence="2 3">
    <name type="scientific">Oryza sativa subsp. japonica</name>
    <name type="common">Rice</name>
    <dbReference type="NCBI Taxonomy" id="39947"/>
    <lineage>
        <taxon>Eukaryota</taxon>
        <taxon>Viridiplantae</taxon>
        <taxon>Streptophyta</taxon>
        <taxon>Embryophyta</taxon>
        <taxon>Tracheophyta</taxon>
        <taxon>Spermatophyta</taxon>
        <taxon>Magnoliopsida</taxon>
        <taxon>Liliopsida</taxon>
        <taxon>Poales</taxon>
        <taxon>Poaceae</taxon>
        <taxon>BOP clade</taxon>
        <taxon>Oryzoideae</taxon>
        <taxon>Oryzeae</taxon>
        <taxon>Oryzinae</taxon>
        <taxon>Oryza</taxon>
        <taxon>Oryza sativa</taxon>
    </lineage>
</organism>
<accession>Q6ESN0</accession>
<dbReference type="Proteomes" id="UP000000763">
    <property type="component" value="Chromosome 9"/>
</dbReference>
<reference evidence="3" key="1">
    <citation type="journal article" date="2005" name="Nature">
        <title>The map-based sequence of the rice genome.</title>
        <authorList>
            <consortium name="International rice genome sequencing project (IRGSP)"/>
            <person name="Matsumoto T."/>
            <person name="Wu J."/>
            <person name="Kanamori H."/>
            <person name="Katayose Y."/>
            <person name="Fujisawa M."/>
            <person name="Namiki N."/>
            <person name="Mizuno H."/>
            <person name="Yamamoto K."/>
            <person name="Antonio B.A."/>
            <person name="Baba T."/>
            <person name="Sakata K."/>
            <person name="Nagamura Y."/>
            <person name="Aoki H."/>
            <person name="Arikawa K."/>
            <person name="Arita K."/>
            <person name="Bito T."/>
            <person name="Chiden Y."/>
            <person name="Fujitsuka N."/>
            <person name="Fukunaka R."/>
            <person name="Hamada M."/>
            <person name="Harada C."/>
            <person name="Hayashi A."/>
            <person name="Hijishita S."/>
            <person name="Honda M."/>
            <person name="Hosokawa S."/>
            <person name="Ichikawa Y."/>
            <person name="Idonuma A."/>
            <person name="Iijima M."/>
            <person name="Ikeda M."/>
            <person name="Ikeno M."/>
            <person name="Ito K."/>
            <person name="Ito S."/>
            <person name="Ito T."/>
            <person name="Ito Y."/>
            <person name="Ito Y."/>
            <person name="Iwabuchi A."/>
            <person name="Kamiya K."/>
            <person name="Karasawa W."/>
            <person name="Kurita K."/>
            <person name="Katagiri S."/>
            <person name="Kikuta A."/>
            <person name="Kobayashi H."/>
            <person name="Kobayashi N."/>
            <person name="Machita K."/>
            <person name="Maehara T."/>
            <person name="Masukawa M."/>
            <person name="Mizubayashi T."/>
            <person name="Mukai Y."/>
            <person name="Nagasaki H."/>
            <person name="Nagata Y."/>
            <person name="Naito S."/>
            <person name="Nakashima M."/>
            <person name="Nakama Y."/>
            <person name="Nakamichi Y."/>
            <person name="Nakamura M."/>
            <person name="Meguro A."/>
            <person name="Negishi M."/>
            <person name="Ohta I."/>
            <person name="Ohta T."/>
            <person name="Okamoto M."/>
            <person name="Ono N."/>
            <person name="Saji S."/>
            <person name="Sakaguchi M."/>
            <person name="Sakai K."/>
            <person name="Shibata M."/>
            <person name="Shimokawa T."/>
            <person name="Song J."/>
            <person name="Takazaki Y."/>
            <person name="Terasawa K."/>
            <person name="Tsugane M."/>
            <person name="Tsuji K."/>
            <person name="Ueda S."/>
            <person name="Waki K."/>
            <person name="Yamagata H."/>
            <person name="Yamamoto M."/>
            <person name="Yamamoto S."/>
            <person name="Yamane H."/>
            <person name="Yoshiki S."/>
            <person name="Yoshihara R."/>
            <person name="Yukawa K."/>
            <person name="Zhong H."/>
            <person name="Yano M."/>
            <person name="Yuan Q."/>
            <person name="Ouyang S."/>
            <person name="Liu J."/>
            <person name="Jones K.M."/>
            <person name="Gansberger K."/>
            <person name="Moffat K."/>
            <person name="Hill J."/>
            <person name="Bera J."/>
            <person name="Fadrosh D."/>
            <person name="Jin S."/>
            <person name="Johri S."/>
            <person name="Kim M."/>
            <person name="Overton L."/>
            <person name="Reardon M."/>
            <person name="Tsitrin T."/>
            <person name="Vuong H."/>
            <person name="Weaver B."/>
            <person name="Ciecko A."/>
            <person name="Tallon L."/>
            <person name="Jackson J."/>
            <person name="Pai G."/>
            <person name="Aken S.V."/>
            <person name="Utterback T."/>
            <person name="Reidmuller S."/>
            <person name="Feldblyum T."/>
            <person name="Hsiao J."/>
            <person name="Zismann V."/>
            <person name="Iobst S."/>
            <person name="de Vazeille A.R."/>
            <person name="Buell C.R."/>
            <person name="Ying K."/>
            <person name="Li Y."/>
            <person name="Lu T."/>
            <person name="Huang Y."/>
            <person name="Zhao Q."/>
            <person name="Feng Q."/>
            <person name="Zhang L."/>
            <person name="Zhu J."/>
            <person name="Weng Q."/>
            <person name="Mu J."/>
            <person name="Lu Y."/>
            <person name="Fan D."/>
            <person name="Liu Y."/>
            <person name="Guan J."/>
            <person name="Zhang Y."/>
            <person name="Yu S."/>
            <person name="Liu X."/>
            <person name="Zhang Y."/>
            <person name="Hong G."/>
            <person name="Han B."/>
            <person name="Choisne N."/>
            <person name="Demange N."/>
            <person name="Orjeda G."/>
            <person name="Samain S."/>
            <person name="Cattolico L."/>
            <person name="Pelletier E."/>
            <person name="Couloux A."/>
            <person name="Segurens B."/>
            <person name="Wincker P."/>
            <person name="D'Hont A."/>
            <person name="Scarpelli C."/>
            <person name="Weissenbach J."/>
            <person name="Salanoubat M."/>
            <person name="Quetier F."/>
            <person name="Yu Y."/>
            <person name="Kim H.R."/>
            <person name="Rambo T."/>
            <person name="Currie J."/>
            <person name="Collura K."/>
            <person name="Luo M."/>
            <person name="Yang T."/>
            <person name="Ammiraju J.S.S."/>
            <person name="Engler F."/>
            <person name="Soderlund C."/>
            <person name="Wing R.A."/>
            <person name="Palmer L.E."/>
            <person name="de la Bastide M."/>
            <person name="Spiegel L."/>
            <person name="Nascimento L."/>
            <person name="Zutavern T."/>
            <person name="O'Shaughnessy A."/>
            <person name="Dike S."/>
            <person name="Dedhia N."/>
            <person name="Preston R."/>
            <person name="Balija V."/>
            <person name="McCombie W.R."/>
            <person name="Chow T."/>
            <person name="Chen H."/>
            <person name="Chung M."/>
            <person name="Chen C."/>
            <person name="Shaw J."/>
            <person name="Wu H."/>
            <person name="Hsiao K."/>
            <person name="Chao Y."/>
            <person name="Chu M."/>
            <person name="Cheng C."/>
            <person name="Hour A."/>
            <person name="Lee P."/>
            <person name="Lin S."/>
            <person name="Lin Y."/>
            <person name="Liou J."/>
            <person name="Liu S."/>
            <person name="Hsing Y."/>
            <person name="Raghuvanshi S."/>
            <person name="Mohanty A."/>
            <person name="Bharti A.K."/>
            <person name="Gaur A."/>
            <person name="Gupta V."/>
            <person name="Kumar D."/>
            <person name="Ravi V."/>
            <person name="Vij S."/>
            <person name="Kapur A."/>
            <person name="Khurana P."/>
            <person name="Khurana P."/>
            <person name="Khurana J.P."/>
            <person name="Tyagi A.K."/>
            <person name="Gaikwad K."/>
            <person name="Singh A."/>
            <person name="Dalal V."/>
            <person name="Srivastava S."/>
            <person name="Dixit A."/>
            <person name="Pal A.K."/>
            <person name="Ghazi I.A."/>
            <person name="Yadav M."/>
            <person name="Pandit A."/>
            <person name="Bhargava A."/>
            <person name="Sureshbabu K."/>
            <person name="Batra K."/>
            <person name="Sharma T.R."/>
            <person name="Mohapatra T."/>
            <person name="Singh N.K."/>
            <person name="Messing J."/>
            <person name="Nelson A.B."/>
            <person name="Fuks G."/>
            <person name="Kavchok S."/>
            <person name="Keizer G."/>
            <person name="Linton E."/>
            <person name="Llaca V."/>
            <person name="Song R."/>
            <person name="Tanyolac B."/>
            <person name="Young S."/>
            <person name="Ho-Il K."/>
            <person name="Hahn J.H."/>
            <person name="Sangsakoo G."/>
            <person name="Vanavichit A."/>
            <person name="de Mattos Luiz.A.T."/>
            <person name="Zimmer P.D."/>
            <person name="Malone G."/>
            <person name="Dellagostin O."/>
            <person name="de Oliveira A.C."/>
            <person name="Bevan M."/>
            <person name="Bancroft I."/>
            <person name="Minx P."/>
            <person name="Cordum H."/>
            <person name="Wilson R."/>
            <person name="Cheng Z."/>
            <person name="Jin W."/>
            <person name="Jiang J."/>
            <person name="Leong S.A."/>
            <person name="Iwama H."/>
            <person name="Gojobori T."/>
            <person name="Itoh T."/>
            <person name="Niimura Y."/>
            <person name="Fujii Y."/>
            <person name="Habara T."/>
            <person name="Sakai H."/>
            <person name="Sato Y."/>
            <person name="Wilson G."/>
            <person name="Kumar K."/>
            <person name="McCouch S."/>
            <person name="Juretic N."/>
            <person name="Hoen D."/>
            <person name="Wright S."/>
            <person name="Bruskiewich R."/>
            <person name="Bureau T."/>
            <person name="Miyao A."/>
            <person name="Hirochika H."/>
            <person name="Nishikawa T."/>
            <person name="Kadowaki K."/>
            <person name="Sugiura M."/>
            <person name="Burr B."/>
            <person name="Sasaki T."/>
        </authorList>
    </citation>
    <scope>NUCLEOTIDE SEQUENCE [LARGE SCALE GENOMIC DNA]</scope>
    <source>
        <strain evidence="3">cv. Nipponbare</strain>
    </source>
</reference>
<protein>
    <submittedName>
        <fullName evidence="2">Uncharacterized protein</fullName>
    </submittedName>
</protein>
<reference evidence="3" key="2">
    <citation type="journal article" date="2008" name="Nucleic Acids Res.">
        <title>The rice annotation project database (RAP-DB): 2008 update.</title>
        <authorList>
            <consortium name="The rice annotation project (RAP)"/>
        </authorList>
    </citation>
    <scope>GENOME REANNOTATION</scope>
    <source>
        <strain evidence="3">cv. Nipponbare</strain>
    </source>
</reference>
<proteinExistence type="predicted"/>
<sequence length="105" mass="11519">MQGRATRRVVSVEVATETPYKFTKTSTRDVERQKPVVAVGVSSPVSSSKQHNLAEAEDGTVSANGVMQQKPAADWNGFVHCMDTASRSEEMNHSLQKYDIHLDGI</sequence>
<dbReference type="AlphaFoldDB" id="Q6ESN0"/>
<dbReference type="EMBL" id="AP005091">
    <property type="protein sequence ID" value="BAD28340.1"/>
    <property type="molecule type" value="Genomic_DNA"/>
</dbReference>
<evidence type="ECO:0000256" key="1">
    <source>
        <dbReference type="SAM" id="MobiDB-lite"/>
    </source>
</evidence>
<name>Q6ESN0_ORYSJ</name>
<gene>
    <name evidence="2" type="primary">OJ1104_G11.15</name>
</gene>
<feature type="region of interest" description="Disordered" evidence="1">
    <location>
        <begin position="40"/>
        <end position="61"/>
    </location>
</feature>
<evidence type="ECO:0000313" key="3">
    <source>
        <dbReference type="Proteomes" id="UP000000763"/>
    </source>
</evidence>